<proteinExistence type="predicted"/>
<accession>A0A832G805</accession>
<reference evidence="4" key="1">
    <citation type="journal article" date="2020" name="mSystems">
        <title>Genome- and Community-Level Interaction Insights into Carbon Utilization and Element Cycling Functions of Hydrothermarchaeota in Hydrothermal Sediment.</title>
        <authorList>
            <person name="Zhou Z."/>
            <person name="Liu Y."/>
            <person name="Xu W."/>
            <person name="Pan J."/>
            <person name="Luo Z.H."/>
            <person name="Li M."/>
        </authorList>
    </citation>
    <scope>NUCLEOTIDE SEQUENCE [LARGE SCALE GENOMIC DNA]</scope>
    <source>
        <strain evidence="4">SpSt-500</strain>
    </source>
</reference>
<feature type="transmembrane region" description="Helical" evidence="1">
    <location>
        <begin position="323"/>
        <end position="343"/>
    </location>
</feature>
<feature type="transmembrane region" description="Helical" evidence="1">
    <location>
        <begin position="350"/>
        <end position="370"/>
    </location>
</feature>
<dbReference type="InterPro" id="IPR003362">
    <property type="entry name" value="Bact_transf"/>
</dbReference>
<evidence type="ECO:0000259" key="3">
    <source>
        <dbReference type="Pfam" id="PF02397"/>
    </source>
</evidence>
<feature type="transmembrane region" description="Helical" evidence="1">
    <location>
        <begin position="376"/>
        <end position="395"/>
    </location>
</feature>
<organism evidence="4">
    <name type="scientific">Ignavibacterium album</name>
    <dbReference type="NCBI Taxonomy" id="591197"/>
    <lineage>
        <taxon>Bacteria</taxon>
        <taxon>Pseudomonadati</taxon>
        <taxon>Ignavibacteriota</taxon>
        <taxon>Ignavibacteria</taxon>
        <taxon>Ignavibacteriales</taxon>
        <taxon>Ignavibacteriaceae</taxon>
        <taxon>Ignavibacterium</taxon>
    </lineage>
</organism>
<dbReference type="PANTHER" id="PTHR43179">
    <property type="entry name" value="RHAMNOSYLTRANSFERASE WBBL"/>
    <property type="match status" value="1"/>
</dbReference>
<protein>
    <submittedName>
        <fullName evidence="4">Glycosyltransferase</fullName>
    </submittedName>
</protein>
<keyword evidence="1" id="KW-0812">Transmembrane</keyword>
<dbReference type="Pfam" id="PF00535">
    <property type="entry name" value="Glycos_transf_2"/>
    <property type="match status" value="1"/>
</dbReference>
<dbReference type="InterPro" id="IPR001173">
    <property type="entry name" value="Glyco_trans_2-like"/>
</dbReference>
<dbReference type="InterPro" id="IPR029044">
    <property type="entry name" value="Nucleotide-diphossugar_trans"/>
</dbReference>
<keyword evidence="4" id="KW-0808">Transferase</keyword>
<dbReference type="CDD" id="cd04186">
    <property type="entry name" value="GT_2_like_c"/>
    <property type="match status" value="1"/>
</dbReference>
<dbReference type="EMBL" id="DSVI01000020">
    <property type="protein sequence ID" value="HGT48954.1"/>
    <property type="molecule type" value="Genomic_DNA"/>
</dbReference>
<sequence>MIDLSIIIVNYNVKEFLKNLLHSIQKASQHLSIEIIVVDNASDDGSVEMIREKFPDVVLIANEKNLGFGKANNIGLKKAQGKYILLINPDTLVAEDTFIKLIEFFETHPEAGLAGCKILNPDGTLQLACRRSFPGPWTSFTKVTGLSSLFPKSKLFARYNLTYLDENQTYEVDAISGSFMMLRKEVYEKVGGFDEQFFMYGEDLDLCYRIQKAGYKIFYVHTTQIIHYKGESTKRSSLDETKVFYNAMHLFVKKHLSSSLIVELILRSAIAVRSLFAFLGKKKLILLSLVFDFILFNLCLYAAEKIYINIKPSWEGFSEDATLIIYTIPALIQIIIASLTGSYQKNKLSILKVLVALGISFPILTSLTFFFKQFAFSRAVVIIAYVLTTFAFIFWRVAFKRIFKNLFVSDSEKQKRTLIVGTQSNAIQIASKLKLKKTEVRSIVGLIGNSYKEIGNKIDSFEIVGTDQNIQKVIRDYKVDEIIFSSDELSYNQMIQIISSLRKENVEFKVVGSDQDFVVGKTSVSILDDIPLFEITFNISDAKMRTIKVLFDYTLALLTLFLVYPFIFFKYRIASQNKTDFAEFILKVPYVLSGKYSFVGPKENSAAQNIFLGKKGLTGFWYYETDDKDEIEKLDFYYAKNQNIWMDIEIISKSLNKMLNKRN</sequence>
<feature type="transmembrane region" description="Helical" evidence="1">
    <location>
        <begin position="284"/>
        <end position="303"/>
    </location>
</feature>
<name>A0A832G805_9BACT</name>
<evidence type="ECO:0000259" key="2">
    <source>
        <dbReference type="Pfam" id="PF00535"/>
    </source>
</evidence>
<gene>
    <name evidence="4" type="ORF">ENS56_13035</name>
</gene>
<feature type="domain" description="Glycosyltransferase 2-like" evidence="2">
    <location>
        <begin position="5"/>
        <end position="190"/>
    </location>
</feature>
<feature type="domain" description="Bacterial sugar transferase" evidence="3">
    <location>
        <begin position="591"/>
        <end position="659"/>
    </location>
</feature>
<dbReference type="Gene3D" id="3.40.50.720">
    <property type="entry name" value="NAD(P)-binding Rossmann-like Domain"/>
    <property type="match status" value="1"/>
</dbReference>
<dbReference type="SUPFAM" id="SSF53448">
    <property type="entry name" value="Nucleotide-diphospho-sugar transferases"/>
    <property type="match status" value="1"/>
</dbReference>
<keyword evidence="1" id="KW-1133">Transmembrane helix</keyword>
<keyword evidence="1" id="KW-0472">Membrane</keyword>
<evidence type="ECO:0000256" key="1">
    <source>
        <dbReference type="SAM" id="Phobius"/>
    </source>
</evidence>
<feature type="transmembrane region" description="Helical" evidence="1">
    <location>
        <begin position="260"/>
        <end position="279"/>
    </location>
</feature>
<dbReference type="AlphaFoldDB" id="A0A832G805"/>
<feature type="transmembrane region" description="Helical" evidence="1">
    <location>
        <begin position="550"/>
        <end position="569"/>
    </location>
</feature>
<dbReference type="PANTHER" id="PTHR43179:SF7">
    <property type="entry name" value="RHAMNOSYLTRANSFERASE WBBL"/>
    <property type="match status" value="1"/>
</dbReference>
<dbReference type="Gene3D" id="3.90.550.10">
    <property type="entry name" value="Spore Coat Polysaccharide Biosynthesis Protein SpsA, Chain A"/>
    <property type="match status" value="1"/>
</dbReference>
<dbReference type="Pfam" id="PF02397">
    <property type="entry name" value="Bac_transf"/>
    <property type="match status" value="1"/>
</dbReference>
<dbReference type="GO" id="GO:0016740">
    <property type="term" value="F:transferase activity"/>
    <property type="evidence" value="ECO:0007669"/>
    <property type="project" value="UniProtKB-KW"/>
</dbReference>
<comment type="caution">
    <text evidence="4">The sequence shown here is derived from an EMBL/GenBank/DDBJ whole genome shotgun (WGS) entry which is preliminary data.</text>
</comment>
<dbReference type="Pfam" id="PF13727">
    <property type="entry name" value="CoA_binding_3"/>
    <property type="match status" value="1"/>
</dbReference>
<evidence type="ECO:0000313" key="4">
    <source>
        <dbReference type="EMBL" id="HGT48954.1"/>
    </source>
</evidence>